<reference evidence="1 2" key="1">
    <citation type="submission" date="2018-05" db="EMBL/GenBank/DDBJ databases">
        <title>Genomic Encyclopedia of Type Strains, Phase IV (KMG-IV): sequencing the most valuable type-strain genomes for metagenomic binning, comparative biology and taxonomic classification.</title>
        <authorList>
            <person name="Goeker M."/>
        </authorList>
    </citation>
    <scope>NUCLEOTIDE SEQUENCE [LARGE SCALE GENOMIC DNA]</scope>
    <source>
        <strain evidence="1 2">DSM 28816</strain>
    </source>
</reference>
<protein>
    <recommendedName>
        <fullName evidence="3">Hpt domain-containing protein</fullName>
    </recommendedName>
</protein>
<dbReference type="Proteomes" id="UP000247523">
    <property type="component" value="Unassembled WGS sequence"/>
</dbReference>
<evidence type="ECO:0000313" key="1">
    <source>
        <dbReference type="EMBL" id="PXV93468.1"/>
    </source>
</evidence>
<organism evidence="1 2">
    <name type="scientific">Lachnotalea glycerini</name>
    <dbReference type="NCBI Taxonomy" id="1763509"/>
    <lineage>
        <taxon>Bacteria</taxon>
        <taxon>Bacillati</taxon>
        <taxon>Bacillota</taxon>
        <taxon>Clostridia</taxon>
        <taxon>Lachnospirales</taxon>
        <taxon>Lachnospiraceae</taxon>
        <taxon>Lachnotalea</taxon>
    </lineage>
</organism>
<proteinExistence type="predicted"/>
<dbReference type="GO" id="GO:0000160">
    <property type="term" value="P:phosphorelay signal transduction system"/>
    <property type="evidence" value="ECO:0007669"/>
    <property type="project" value="InterPro"/>
</dbReference>
<sequence>MYLMNERVKYIFGVKYMEESYKRQLVEIGIEVKNTLERFMNREDLYEKFLVKFLDDKNFILLKKNLEIKNYEEAFINAHTLKGVTANLGLRSLYDPLVFLVEELRQSKFECANYFTILQDRYDELCNVIRENSKLLLTR</sequence>
<gene>
    <name evidence="1" type="ORF">C8E03_102236</name>
</gene>
<name>A0A318ERV1_9FIRM</name>
<dbReference type="Gene3D" id="1.20.120.160">
    <property type="entry name" value="HPT domain"/>
    <property type="match status" value="1"/>
</dbReference>
<dbReference type="SUPFAM" id="SSF47226">
    <property type="entry name" value="Histidine-containing phosphotransfer domain, HPT domain"/>
    <property type="match status" value="1"/>
</dbReference>
<accession>A0A318ERV1</accession>
<evidence type="ECO:0000313" key="2">
    <source>
        <dbReference type="Proteomes" id="UP000247523"/>
    </source>
</evidence>
<evidence type="ECO:0008006" key="3">
    <source>
        <dbReference type="Google" id="ProtNLM"/>
    </source>
</evidence>
<dbReference type="InterPro" id="IPR036641">
    <property type="entry name" value="HPT_dom_sf"/>
</dbReference>
<comment type="caution">
    <text evidence="1">The sequence shown here is derived from an EMBL/GenBank/DDBJ whole genome shotgun (WGS) entry which is preliminary data.</text>
</comment>
<dbReference type="AlphaFoldDB" id="A0A318ERV1"/>
<dbReference type="EMBL" id="QICS01000002">
    <property type="protein sequence ID" value="PXV93468.1"/>
    <property type="molecule type" value="Genomic_DNA"/>
</dbReference>